<dbReference type="PANTHER" id="PTHR46112">
    <property type="entry name" value="AMINOPEPTIDASE"/>
    <property type="match status" value="1"/>
</dbReference>
<evidence type="ECO:0008006" key="5">
    <source>
        <dbReference type="Google" id="ProtNLM"/>
    </source>
</evidence>
<dbReference type="RefSeq" id="WP_069694157.1">
    <property type="nucleotide sequence ID" value="NZ_CP017148.1"/>
</dbReference>
<dbReference type="Gene3D" id="3.90.230.10">
    <property type="entry name" value="Creatinase/methionine aminopeptidase superfamily"/>
    <property type="match status" value="1"/>
</dbReference>
<feature type="domain" description="Creatinase N-terminal" evidence="2">
    <location>
        <begin position="28"/>
        <end position="172"/>
    </location>
</feature>
<dbReference type="EMBL" id="CP017148">
    <property type="protein sequence ID" value="AOO84974.1"/>
    <property type="molecule type" value="Genomic_DNA"/>
</dbReference>
<dbReference type="InterPro" id="IPR050659">
    <property type="entry name" value="Peptidase_M24B"/>
</dbReference>
<gene>
    <name evidence="3" type="ORF">BHK69_30085</name>
</gene>
<sequence length="401" mass="43754">MTILASSPLRAHSIGEIALFARAEFEKRIEDARSAMTRYRLDAIVLTSEANIEYLAGFETQFAWNTPSRPWYFVVPRAGSPIAIIPEIGETNWLLTSWCQNIVTWPSPRPHDEGISILTQHLGQVGRSYGRIGFEIGPESRIGMPVSDVFRLQAAIGGEMVDCTLLMAELRVLKSAAEISRIRHICQIAGQTFDDLPSFVNVGDSEREICRKFAADLLLKGADKAPYTSIGSGQGGYDSIIMGPTNRRVAVGDVLMLDTGARYGGYFCDFDRNFSFGRPTDEVLRVNEALWLATEAGIQAARPGRTAADVFTAQATVLSRYGFDIGNVGRFGHGLGKVLTEPPSNAPSDKTVLKPGMVLTIEPSASFGDGRIMAHEEDLVITEDAADLLTPRADREIVVIA</sequence>
<dbReference type="Proteomes" id="UP000094969">
    <property type="component" value="Plasmid unnamed1"/>
</dbReference>
<evidence type="ECO:0000313" key="3">
    <source>
        <dbReference type="EMBL" id="AOO84974.1"/>
    </source>
</evidence>
<dbReference type="PANTHER" id="PTHR46112:SF2">
    <property type="entry name" value="XAA-PRO AMINOPEPTIDASE P-RELATED"/>
    <property type="match status" value="1"/>
</dbReference>
<feature type="domain" description="Peptidase M24" evidence="1">
    <location>
        <begin position="181"/>
        <end position="383"/>
    </location>
</feature>
<evidence type="ECO:0000259" key="1">
    <source>
        <dbReference type="Pfam" id="PF00557"/>
    </source>
</evidence>
<reference evidence="3 4" key="1">
    <citation type="journal article" date="2015" name="Antonie Van Leeuwenhoek">
        <title>Bosea vaviloviae sp. nov., a new species of slow-growing rhizobia isolated from nodules of the relict species Vavilovia formosa (Stev.) Fed.</title>
        <authorList>
            <person name="Safronova V.I."/>
            <person name="Kuznetsova I.G."/>
            <person name="Sazanova A.L."/>
            <person name="Kimeklis A.K."/>
            <person name="Belimov A.A."/>
            <person name="Andronov E.E."/>
            <person name="Pinaev A.G."/>
            <person name="Chizhevskaya E.P."/>
            <person name="Pukhaev A.R."/>
            <person name="Popov K.P."/>
            <person name="Willems A."/>
            <person name="Tikhonovich I.A."/>
        </authorList>
    </citation>
    <scope>NUCLEOTIDE SEQUENCE [LARGE SCALE GENOMIC DNA]</scope>
    <source>
        <strain evidence="3 4">Vaf18</strain>
        <plasmid evidence="3">unnamed1</plasmid>
    </source>
</reference>
<dbReference type="Gene3D" id="3.40.350.10">
    <property type="entry name" value="Creatinase/prolidase N-terminal domain"/>
    <property type="match status" value="1"/>
</dbReference>
<dbReference type="GO" id="GO:0008235">
    <property type="term" value="F:metalloexopeptidase activity"/>
    <property type="evidence" value="ECO:0007669"/>
    <property type="project" value="UniProtKB-ARBA"/>
</dbReference>
<dbReference type="InterPro" id="IPR001714">
    <property type="entry name" value="Pept_M24_MAP"/>
</dbReference>
<dbReference type="PRINTS" id="PR00599">
    <property type="entry name" value="MAPEPTIDASE"/>
</dbReference>
<dbReference type="OrthoDB" id="9806388at2"/>
<dbReference type="InterPro" id="IPR000587">
    <property type="entry name" value="Creatinase_N"/>
</dbReference>
<dbReference type="SUPFAM" id="SSF55920">
    <property type="entry name" value="Creatinase/aminopeptidase"/>
    <property type="match status" value="1"/>
</dbReference>
<dbReference type="InterPro" id="IPR029149">
    <property type="entry name" value="Creatin/AminoP/Spt16_N"/>
</dbReference>
<dbReference type="KEGG" id="bvv:BHK69_30085"/>
<proteinExistence type="predicted"/>
<keyword evidence="3" id="KW-0614">Plasmid</keyword>
<dbReference type="Pfam" id="PF01321">
    <property type="entry name" value="Creatinase_N"/>
    <property type="match status" value="1"/>
</dbReference>
<evidence type="ECO:0000259" key="2">
    <source>
        <dbReference type="Pfam" id="PF01321"/>
    </source>
</evidence>
<dbReference type="CDD" id="cd01066">
    <property type="entry name" value="APP_MetAP"/>
    <property type="match status" value="1"/>
</dbReference>
<name>A0A1D7UCA5_9HYPH</name>
<protein>
    <recommendedName>
        <fullName evidence="5">Peptidase M24</fullName>
    </recommendedName>
</protein>
<dbReference type="GO" id="GO:0004177">
    <property type="term" value="F:aminopeptidase activity"/>
    <property type="evidence" value="ECO:0007669"/>
    <property type="project" value="UniProtKB-ARBA"/>
</dbReference>
<accession>A0A1D7UCA5</accession>
<dbReference type="InterPro" id="IPR000994">
    <property type="entry name" value="Pept_M24"/>
</dbReference>
<evidence type="ECO:0000313" key="4">
    <source>
        <dbReference type="Proteomes" id="UP000094969"/>
    </source>
</evidence>
<dbReference type="AlphaFoldDB" id="A0A1D7UCA5"/>
<keyword evidence="4" id="KW-1185">Reference proteome</keyword>
<dbReference type="Pfam" id="PF00557">
    <property type="entry name" value="Peptidase_M24"/>
    <property type="match status" value="1"/>
</dbReference>
<organism evidence="3 4">
    <name type="scientific">Bosea vaviloviae</name>
    <dbReference type="NCBI Taxonomy" id="1526658"/>
    <lineage>
        <taxon>Bacteria</taxon>
        <taxon>Pseudomonadati</taxon>
        <taxon>Pseudomonadota</taxon>
        <taxon>Alphaproteobacteria</taxon>
        <taxon>Hyphomicrobiales</taxon>
        <taxon>Boseaceae</taxon>
        <taxon>Bosea</taxon>
    </lineage>
</organism>
<dbReference type="InterPro" id="IPR036005">
    <property type="entry name" value="Creatinase/aminopeptidase-like"/>
</dbReference>
<geneLocation type="plasmid" evidence="3 4">
    <name>unnamed1</name>
</geneLocation>
<dbReference type="SUPFAM" id="SSF53092">
    <property type="entry name" value="Creatinase/prolidase N-terminal domain"/>
    <property type="match status" value="1"/>
</dbReference>